<sequence length="102" mass="10997">MALPQTCYTILPSAFLPLLVAPLWNVLCMKLQDLLAEDMNLVIMLDWGLEEGMGADWRGGDGTDRGEAQEVVVDADCKVPSVDSTRYPHPNSIPAPPLSASG</sequence>
<evidence type="ECO:0000256" key="1">
    <source>
        <dbReference type="SAM" id="MobiDB-lite"/>
    </source>
</evidence>
<reference evidence="2" key="1">
    <citation type="submission" date="2014-09" db="EMBL/GenBank/DDBJ databases">
        <authorList>
            <person name="Magalhaes I.L.F."/>
            <person name="Oliveira U."/>
            <person name="Santos F.R."/>
            <person name="Vidigal T.H.D.A."/>
            <person name="Brescovit A.D."/>
            <person name="Santos A.J."/>
        </authorList>
    </citation>
    <scope>NUCLEOTIDE SEQUENCE</scope>
    <source>
        <tissue evidence="2">Shoot tissue taken approximately 20 cm above the soil surface</tissue>
    </source>
</reference>
<name>A0A0A9AHF1_ARUDO</name>
<protein>
    <submittedName>
        <fullName evidence="2">Uncharacterized protein</fullName>
    </submittedName>
</protein>
<organism evidence="2">
    <name type="scientific">Arundo donax</name>
    <name type="common">Giant reed</name>
    <name type="synonym">Donax arundinaceus</name>
    <dbReference type="NCBI Taxonomy" id="35708"/>
    <lineage>
        <taxon>Eukaryota</taxon>
        <taxon>Viridiplantae</taxon>
        <taxon>Streptophyta</taxon>
        <taxon>Embryophyta</taxon>
        <taxon>Tracheophyta</taxon>
        <taxon>Spermatophyta</taxon>
        <taxon>Magnoliopsida</taxon>
        <taxon>Liliopsida</taxon>
        <taxon>Poales</taxon>
        <taxon>Poaceae</taxon>
        <taxon>PACMAD clade</taxon>
        <taxon>Arundinoideae</taxon>
        <taxon>Arundineae</taxon>
        <taxon>Arundo</taxon>
    </lineage>
</organism>
<accession>A0A0A9AHF1</accession>
<feature type="region of interest" description="Disordered" evidence="1">
    <location>
        <begin position="80"/>
        <end position="102"/>
    </location>
</feature>
<evidence type="ECO:0000313" key="2">
    <source>
        <dbReference type="EMBL" id="JAD50566.1"/>
    </source>
</evidence>
<dbReference type="EMBL" id="GBRH01247329">
    <property type="protein sequence ID" value="JAD50566.1"/>
    <property type="molecule type" value="Transcribed_RNA"/>
</dbReference>
<dbReference type="AlphaFoldDB" id="A0A0A9AHF1"/>
<proteinExistence type="predicted"/>
<feature type="compositionally biased region" description="Pro residues" evidence="1">
    <location>
        <begin position="91"/>
        <end position="102"/>
    </location>
</feature>
<reference evidence="2" key="2">
    <citation type="journal article" date="2015" name="Data Brief">
        <title>Shoot transcriptome of the giant reed, Arundo donax.</title>
        <authorList>
            <person name="Barrero R.A."/>
            <person name="Guerrero F.D."/>
            <person name="Moolhuijzen P."/>
            <person name="Goolsby J.A."/>
            <person name="Tidwell J."/>
            <person name="Bellgard S.E."/>
            <person name="Bellgard M.I."/>
        </authorList>
    </citation>
    <scope>NUCLEOTIDE SEQUENCE</scope>
    <source>
        <tissue evidence="2">Shoot tissue taken approximately 20 cm above the soil surface</tissue>
    </source>
</reference>